<evidence type="ECO:0000256" key="7">
    <source>
        <dbReference type="ARBA" id="ARBA00022741"/>
    </source>
</evidence>
<name>A0A7S8E9Q8_9CHLR</name>
<keyword evidence="6" id="KW-0812">Transmembrane</keyword>
<proteinExistence type="predicted"/>
<keyword evidence="12" id="KW-0472">Membrane</keyword>
<dbReference type="InterPro" id="IPR029016">
    <property type="entry name" value="GAF-like_dom_sf"/>
</dbReference>
<dbReference type="CDD" id="cd00075">
    <property type="entry name" value="HATPase"/>
    <property type="match status" value="1"/>
</dbReference>
<dbReference type="GO" id="GO:0000155">
    <property type="term" value="F:phosphorelay sensor kinase activity"/>
    <property type="evidence" value="ECO:0007669"/>
    <property type="project" value="InterPro"/>
</dbReference>
<dbReference type="Pfam" id="PF00512">
    <property type="entry name" value="HisKA"/>
    <property type="match status" value="1"/>
</dbReference>
<keyword evidence="4" id="KW-0597">Phosphoprotein</keyword>
<evidence type="ECO:0000256" key="3">
    <source>
        <dbReference type="ARBA" id="ARBA00012438"/>
    </source>
</evidence>
<dbReference type="InterPro" id="IPR004358">
    <property type="entry name" value="Sig_transdc_His_kin-like_C"/>
</dbReference>
<evidence type="ECO:0000256" key="5">
    <source>
        <dbReference type="ARBA" id="ARBA00022679"/>
    </source>
</evidence>
<dbReference type="InterPro" id="IPR003018">
    <property type="entry name" value="GAF"/>
</dbReference>
<dbReference type="SUPFAM" id="SSF55785">
    <property type="entry name" value="PYP-like sensor domain (PAS domain)"/>
    <property type="match status" value="1"/>
</dbReference>
<dbReference type="PRINTS" id="PR00344">
    <property type="entry name" value="BCTRLSENSOR"/>
</dbReference>
<dbReference type="SMART" id="SM00065">
    <property type="entry name" value="GAF"/>
    <property type="match status" value="1"/>
</dbReference>
<dbReference type="GO" id="GO:0007234">
    <property type="term" value="P:osmosensory signaling via phosphorelay pathway"/>
    <property type="evidence" value="ECO:0007669"/>
    <property type="project" value="TreeGrafter"/>
</dbReference>
<dbReference type="CDD" id="cd00130">
    <property type="entry name" value="PAS"/>
    <property type="match status" value="1"/>
</dbReference>
<organism evidence="14 15">
    <name type="scientific">Phototrophicus methaneseepsis</name>
    <dbReference type="NCBI Taxonomy" id="2710758"/>
    <lineage>
        <taxon>Bacteria</taxon>
        <taxon>Bacillati</taxon>
        <taxon>Chloroflexota</taxon>
        <taxon>Candidatus Thermofontia</taxon>
        <taxon>Phototrophicales</taxon>
        <taxon>Phototrophicaceae</taxon>
        <taxon>Phototrophicus</taxon>
    </lineage>
</organism>
<keyword evidence="7" id="KW-0547">Nucleotide-binding</keyword>
<dbReference type="InterPro" id="IPR003661">
    <property type="entry name" value="HisK_dim/P_dom"/>
</dbReference>
<dbReference type="NCBIfam" id="TIGR00229">
    <property type="entry name" value="sensory_box"/>
    <property type="match status" value="1"/>
</dbReference>
<evidence type="ECO:0000256" key="12">
    <source>
        <dbReference type="ARBA" id="ARBA00023136"/>
    </source>
</evidence>
<dbReference type="Gene3D" id="3.30.450.20">
    <property type="entry name" value="PAS domain"/>
    <property type="match status" value="1"/>
</dbReference>
<dbReference type="SUPFAM" id="SSF55781">
    <property type="entry name" value="GAF domain-like"/>
    <property type="match status" value="1"/>
</dbReference>
<dbReference type="GO" id="GO:0006355">
    <property type="term" value="P:regulation of DNA-templated transcription"/>
    <property type="evidence" value="ECO:0007669"/>
    <property type="project" value="InterPro"/>
</dbReference>
<evidence type="ECO:0000256" key="2">
    <source>
        <dbReference type="ARBA" id="ARBA00004141"/>
    </source>
</evidence>
<dbReference type="Pfam" id="PF13185">
    <property type="entry name" value="GAF_2"/>
    <property type="match status" value="1"/>
</dbReference>
<evidence type="ECO:0000313" key="14">
    <source>
        <dbReference type="EMBL" id="QPC82853.1"/>
    </source>
</evidence>
<dbReference type="InterPro" id="IPR036890">
    <property type="entry name" value="HATPase_C_sf"/>
</dbReference>
<feature type="domain" description="Histidine kinase" evidence="13">
    <location>
        <begin position="311"/>
        <end position="530"/>
    </location>
</feature>
<accession>A0A7S8E9Q8</accession>
<keyword evidence="15" id="KW-1185">Reference proteome</keyword>
<dbReference type="FunFam" id="3.30.565.10:FF:000006">
    <property type="entry name" value="Sensor histidine kinase WalK"/>
    <property type="match status" value="1"/>
</dbReference>
<dbReference type="PANTHER" id="PTHR42878">
    <property type="entry name" value="TWO-COMPONENT HISTIDINE KINASE"/>
    <property type="match status" value="1"/>
</dbReference>
<comment type="subcellular location">
    <subcellularLocation>
        <location evidence="2">Membrane</location>
        <topology evidence="2">Multi-pass membrane protein</topology>
    </subcellularLocation>
</comment>
<reference evidence="14 15" key="1">
    <citation type="submission" date="2020-02" db="EMBL/GenBank/DDBJ databases">
        <authorList>
            <person name="Zheng R.K."/>
            <person name="Sun C.M."/>
        </authorList>
    </citation>
    <scope>NUCLEOTIDE SEQUENCE [LARGE SCALE GENOMIC DNA]</scope>
    <source>
        <strain evidence="15">rifampicinis</strain>
    </source>
</reference>
<comment type="catalytic activity">
    <reaction evidence="1">
        <text>ATP + protein L-histidine = ADP + protein N-phospho-L-histidine.</text>
        <dbReference type="EC" id="2.7.13.3"/>
    </reaction>
</comment>
<dbReference type="KEGG" id="pmet:G4Y79_00315"/>
<keyword evidence="9" id="KW-0067">ATP-binding</keyword>
<dbReference type="SMART" id="SM00388">
    <property type="entry name" value="HisKA"/>
    <property type="match status" value="1"/>
</dbReference>
<evidence type="ECO:0000256" key="10">
    <source>
        <dbReference type="ARBA" id="ARBA00022989"/>
    </source>
</evidence>
<dbReference type="GO" id="GO:0000156">
    <property type="term" value="F:phosphorelay response regulator activity"/>
    <property type="evidence" value="ECO:0007669"/>
    <property type="project" value="TreeGrafter"/>
</dbReference>
<evidence type="ECO:0000256" key="11">
    <source>
        <dbReference type="ARBA" id="ARBA00023012"/>
    </source>
</evidence>
<dbReference type="CDD" id="cd00082">
    <property type="entry name" value="HisKA"/>
    <property type="match status" value="1"/>
</dbReference>
<protein>
    <recommendedName>
        <fullName evidence="3">histidine kinase</fullName>
        <ecNumber evidence="3">2.7.13.3</ecNumber>
    </recommendedName>
</protein>
<dbReference type="InterPro" id="IPR036097">
    <property type="entry name" value="HisK_dim/P_sf"/>
</dbReference>
<dbReference type="Gene3D" id="3.30.565.10">
    <property type="entry name" value="Histidine kinase-like ATPase, C-terminal domain"/>
    <property type="match status" value="1"/>
</dbReference>
<dbReference type="Pfam" id="PF02518">
    <property type="entry name" value="HATPase_c"/>
    <property type="match status" value="1"/>
</dbReference>
<dbReference type="SMART" id="SM00091">
    <property type="entry name" value="PAS"/>
    <property type="match status" value="1"/>
</dbReference>
<keyword evidence="10" id="KW-1133">Transmembrane helix</keyword>
<evidence type="ECO:0000259" key="13">
    <source>
        <dbReference type="PROSITE" id="PS50109"/>
    </source>
</evidence>
<dbReference type="EC" id="2.7.13.3" evidence="3"/>
<dbReference type="SMART" id="SM00387">
    <property type="entry name" value="HATPase_c"/>
    <property type="match status" value="1"/>
</dbReference>
<dbReference type="GO" id="GO:0016020">
    <property type="term" value="C:membrane"/>
    <property type="evidence" value="ECO:0007669"/>
    <property type="project" value="UniProtKB-SubCell"/>
</dbReference>
<dbReference type="Pfam" id="PF00989">
    <property type="entry name" value="PAS"/>
    <property type="match status" value="1"/>
</dbReference>
<evidence type="ECO:0000256" key="9">
    <source>
        <dbReference type="ARBA" id="ARBA00022840"/>
    </source>
</evidence>
<keyword evidence="5" id="KW-0808">Transferase</keyword>
<dbReference type="Gene3D" id="3.30.450.40">
    <property type="match status" value="1"/>
</dbReference>
<dbReference type="PROSITE" id="PS50109">
    <property type="entry name" value="HIS_KIN"/>
    <property type="match status" value="1"/>
</dbReference>
<dbReference type="AlphaFoldDB" id="A0A7S8E9Q8"/>
<dbReference type="GO" id="GO:0005524">
    <property type="term" value="F:ATP binding"/>
    <property type="evidence" value="ECO:0007669"/>
    <property type="project" value="UniProtKB-KW"/>
</dbReference>
<dbReference type="GO" id="GO:0030295">
    <property type="term" value="F:protein kinase activator activity"/>
    <property type="evidence" value="ECO:0007669"/>
    <property type="project" value="TreeGrafter"/>
</dbReference>
<dbReference type="InterPro" id="IPR013767">
    <property type="entry name" value="PAS_fold"/>
</dbReference>
<dbReference type="EMBL" id="CP062983">
    <property type="protein sequence ID" value="QPC82853.1"/>
    <property type="molecule type" value="Genomic_DNA"/>
</dbReference>
<dbReference type="InterPro" id="IPR005467">
    <property type="entry name" value="His_kinase_dom"/>
</dbReference>
<dbReference type="InterPro" id="IPR035965">
    <property type="entry name" value="PAS-like_dom_sf"/>
</dbReference>
<dbReference type="InterPro" id="IPR000014">
    <property type="entry name" value="PAS"/>
</dbReference>
<dbReference type="InterPro" id="IPR050351">
    <property type="entry name" value="BphY/WalK/GraS-like"/>
</dbReference>
<dbReference type="Proteomes" id="UP000594468">
    <property type="component" value="Chromosome"/>
</dbReference>
<evidence type="ECO:0000256" key="8">
    <source>
        <dbReference type="ARBA" id="ARBA00022777"/>
    </source>
</evidence>
<dbReference type="SUPFAM" id="SSF55874">
    <property type="entry name" value="ATPase domain of HSP90 chaperone/DNA topoisomerase II/histidine kinase"/>
    <property type="match status" value="1"/>
</dbReference>
<dbReference type="InterPro" id="IPR003594">
    <property type="entry name" value="HATPase_dom"/>
</dbReference>
<sequence length="534" mass="59747">MSTKLAVTKPDSGRPTPNQPTFEDLQLLAEVSQLLLLTDLEGVVERVIELAAKAVGASAVSLFLTEGSHIDWNHLRTMRGLVGEQAVKVVSTVMDKGFAGWVHAHKKGDYIEDTQTDTRWVIFEDDKTNVRSALCVPFILDGEVVAVVTLLHEEPYHFNEFHLRLVTIVANQAASAIRNAQLFYNVQSHERQLNAMVQAISDALIVVDHEHRIVLVNEAAKLLLDPQQVQFRGRALAEYAEHDSVFTEVIGHFDVPPSNFEVRSERMQKDYQVTITDWQNNAGQEHGHVIVIHDITMMRDLGRFKDEMLRVASHDLRSPLALIAGYADMIDIDLEDPSSPIREHVSIIKTSVERMGTLIDDVLRVERVRTTPLELHEQIDLAGLTKVVMVNMRLVAAAKAHKLSLKSELEGIPRIKADPVLVRQAMENLIANAVKYTPTGGQITVETSYDAERFYFSVTDNGIGIEETHLPYVFESFYRVESMNNADQPRGSGLGLSLVYNVIARHHGEIWVTSKIGEGSTFGFWLPLIALEDA</sequence>
<keyword evidence="8" id="KW-0418">Kinase</keyword>
<keyword evidence="11" id="KW-0902">Two-component regulatory system</keyword>
<dbReference type="Gene3D" id="1.10.287.130">
    <property type="match status" value="1"/>
</dbReference>
<evidence type="ECO:0000256" key="4">
    <source>
        <dbReference type="ARBA" id="ARBA00022553"/>
    </source>
</evidence>
<evidence type="ECO:0000256" key="1">
    <source>
        <dbReference type="ARBA" id="ARBA00000085"/>
    </source>
</evidence>
<dbReference type="SUPFAM" id="SSF47384">
    <property type="entry name" value="Homodimeric domain of signal transducing histidine kinase"/>
    <property type="match status" value="1"/>
</dbReference>
<dbReference type="RefSeq" id="WP_195170922.1">
    <property type="nucleotide sequence ID" value="NZ_CP062983.1"/>
</dbReference>
<evidence type="ECO:0000313" key="15">
    <source>
        <dbReference type="Proteomes" id="UP000594468"/>
    </source>
</evidence>
<gene>
    <name evidence="14" type="ORF">G4Y79_00315</name>
</gene>
<evidence type="ECO:0000256" key="6">
    <source>
        <dbReference type="ARBA" id="ARBA00022692"/>
    </source>
</evidence>
<dbReference type="PANTHER" id="PTHR42878:SF7">
    <property type="entry name" value="SENSOR HISTIDINE KINASE GLRK"/>
    <property type="match status" value="1"/>
</dbReference>